<dbReference type="PROSITE" id="PS51318">
    <property type="entry name" value="TAT"/>
    <property type="match status" value="1"/>
</dbReference>
<evidence type="ECO:0000313" key="1">
    <source>
        <dbReference type="EMBL" id="SVA63432.1"/>
    </source>
</evidence>
<dbReference type="Pfam" id="PF07394">
    <property type="entry name" value="DUF1501"/>
    <property type="match status" value="1"/>
</dbReference>
<protein>
    <recommendedName>
        <fullName evidence="2">DUF1501 domain-containing protein</fullName>
    </recommendedName>
</protein>
<dbReference type="InterPro" id="IPR006311">
    <property type="entry name" value="TAT_signal"/>
</dbReference>
<evidence type="ECO:0008006" key="2">
    <source>
        <dbReference type="Google" id="ProtNLM"/>
    </source>
</evidence>
<organism evidence="1">
    <name type="scientific">marine metagenome</name>
    <dbReference type="NCBI Taxonomy" id="408172"/>
    <lineage>
        <taxon>unclassified sequences</taxon>
        <taxon>metagenomes</taxon>
        <taxon>ecological metagenomes</taxon>
    </lineage>
</organism>
<proteinExistence type="predicted"/>
<feature type="non-terminal residue" evidence="1">
    <location>
        <position position="318"/>
    </location>
</feature>
<reference evidence="1" key="1">
    <citation type="submission" date="2018-05" db="EMBL/GenBank/DDBJ databases">
        <authorList>
            <person name="Lanie J.A."/>
            <person name="Ng W.-L."/>
            <person name="Kazmierczak K.M."/>
            <person name="Andrzejewski T.M."/>
            <person name="Davidsen T.M."/>
            <person name="Wayne K.J."/>
            <person name="Tettelin H."/>
            <person name="Glass J.I."/>
            <person name="Rusch D."/>
            <person name="Podicherti R."/>
            <person name="Tsui H.-C.T."/>
            <person name="Winkler M.E."/>
        </authorList>
    </citation>
    <scope>NUCLEOTIDE SEQUENCE</scope>
</reference>
<dbReference type="InterPro" id="IPR010869">
    <property type="entry name" value="DUF1501"/>
</dbReference>
<sequence length="318" mass="35099">MENTIAQADEFSRRRFVTQAAKTFLGVSILPWAVSQNAKAAGLGLNRPLNHAPKARNVIYLYMAGGMTHIDTFDPKPGTETGGPTQAIKTKADSVQLAENLPLLANHAKKIAVVRGMTSTKGAHGQGNYFMHTSYAQRSTIRHPSMGAWMTRLAERSNPTLPGAVVVSGGPQHPLAGFLASSHQPLAIGKPDDGLRNSKMLSGMTEEQFKKRLSLADQFDKGFREKYNLKKVRAYSDMYADAVRLMKSGDLEAFDIDKESEETRDAYGEETFGQGVLLARRLVERHVRFVEVQLGGWDTHQLNFERAPERCGILDQAL</sequence>
<dbReference type="EMBL" id="UINC01014974">
    <property type="protein sequence ID" value="SVA63432.1"/>
    <property type="molecule type" value="Genomic_DNA"/>
</dbReference>
<gene>
    <name evidence="1" type="ORF">METZ01_LOCUS116286</name>
</gene>
<name>A0A381XFW8_9ZZZZ</name>
<dbReference type="AlphaFoldDB" id="A0A381XFW8"/>
<accession>A0A381XFW8</accession>